<keyword evidence="10" id="KW-0675">Receptor</keyword>
<comment type="subcellular location">
    <subcellularLocation>
        <location evidence="1">Cell outer membrane</location>
        <topology evidence="1">Multi-pass membrane protein</topology>
    </subcellularLocation>
</comment>
<proteinExistence type="predicted"/>
<dbReference type="OrthoDB" id="97893at2"/>
<evidence type="ECO:0000313" key="10">
    <source>
        <dbReference type="EMBL" id="ABJ82470.1"/>
    </source>
</evidence>
<dbReference type="InterPro" id="IPR012910">
    <property type="entry name" value="Plug_dom"/>
</dbReference>
<dbReference type="InterPro" id="IPR039426">
    <property type="entry name" value="TonB-dep_rcpt-like"/>
</dbReference>
<sequence precursor="true">MKISRGVIVSAVWLAMLPVAAWAQFETATVLGTVKDGTGAVIVGSKVILENVKTGVISTGQSNDAGNFDFVAIQIGTYRLKAEMAGFKTGISSDFEVAVSARRRVDMTLEVGDVTQSVAVKDTVAMLETDSSDRGQVINNATVVNLPLNGRNYSDLALLAPGVRKSFLGMDPNNSNFREGSFNVNGQRSAFNNFQVDGVDNNAYNTSNQGYSNQAIQLSPDAVAEFKVQTDNFSAEYGRAGGAIINVSLKSGTNQFHGAAWEFLRNTDLNAVGYFKPANGKPVFQQNQFGGVFGGPVIKNKTFFFVDFEGLRRKTATLAYLTVPTADQRNGIFTTAIKNPYTGELYPDGVIPKSLITPFAAKVFSQLPAPTTGGTSNNYQALPNVPSVENKGDARVDQYFSSKLTAYFRYSRREFNQTDNPQIPLPLGSDSSNGFVNIINKQIAGGVTYTLSPTSLIEFRMGYTQSTGGKWPIQLGMPNMQDAYGIPGLPTDPSVSGGLNTQAIGGYLNLGRRSSTPQFQNPTVYNPKVNYTRMFAQHSLKLGYEYQHIDTAVLDFSPQYGQDSYSGQYSAPVGAASNNVYNVADFLLGARSAYSLTNVFTAQYRQRMNFFYVQDDWKVSKKLTVNLGVRYEYATPQWEDGNHLANFVPGQPAKMITASSGDIFNRALVHPDRNNWAPRLGLAYSLTPKTVIRSGYGISYIHFNRAGGENLLAYNPPSVITININNPDPSKSPICAQDVANSNCFRPTALGYTASILDPARIDYTNTSLRYTPPDTRTGYVQSWHFTVQQQMAKDLLLEVAYVGNHGVKLMTLGDVNQARPQAPNENSTLNSRRPYLGFGDVEISYGAGYDTYHALQAKVEKRFSGGFYFLNSFTFSKLIDNASGHLEANNGDNSRVNYLDPGYNKGVGSYNQPFSNTTTVVYSLPYGKGQKFGSHGNPVVTAILGGWQATFINTMSSGMPVNLNYGPASRYSVSGYPTYRPTLLGDPMAPEGQRNIDNYFNKANVIIPVDPLNPNPFGNAGRNTVRSYAIYQTDLGLHKDFFLKSEVRKLEFRSEFFNVLNKTNFQAPNSTSSSSAFGTIRSAFPARVIQMAMKLVF</sequence>
<feature type="domain" description="TonB-dependent transporter Oar-like beta-barrel" evidence="9">
    <location>
        <begin position="249"/>
        <end position="1091"/>
    </location>
</feature>
<name>Q028T2_SOLUE</name>
<evidence type="ECO:0000256" key="5">
    <source>
        <dbReference type="ARBA" id="ARBA00023136"/>
    </source>
</evidence>
<gene>
    <name evidence="10" type="ordered locus">Acid_1478</name>
</gene>
<keyword evidence="2" id="KW-0813">Transport</keyword>
<dbReference type="SUPFAM" id="SSF49452">
    <property type="entry name" value="Starch-binding domain-like"/>
    <property type="match status" value="1"/>
</dbReference>
<dbReference type="Gene3D" id="2.60.40.1120">
    <property type="entry name" value="Carboxypeptidase-like, regulatory domain"/>
    <property type="match status" value="1"/>
</dbReference>
<dbReference type="GO" id="GO:0030246">
    <property type="term" value="F:carbohydrate binding"/>
    <property type="evidence" value="ECO:0007669"/>
    <property type="project" value="InterPro"/>
</dbReference>
<dbReference type="GO" id="GO:0015344">
    <property type="term" value="F:siderophore uptake transmembrane transporter activity"/>
    <property type="evidence" value="ECO:0007669"/>
    <property type="project" value="TreeGrafter"/>
</dbReference>
<feature type="domain" description="TonB-dependent receptor plug" evidence="8">
    <location>
        <begin position="149"/>
        <end position="241"/>
    </location>
</feature>
<dbReference type="GO" id="GO:0009279">
    <property type="term" value="C:cell outer membrane"/>
    <property type="evidence" value="ECO:0007669"/>
    <property type="project" value="UniProtKB-SubCell"/>
</dbReference>
<dbReference type="GO" id="GO:0044718">
    <property type="term" value="P:siderophore transmembrane transport"/>
    <property type="evidence" value="ECO:0007669"/>
    <property type="project" value="TreeGrafter"/>
</dbReference>
<evidence type="ECO:0000256" key="1">
    <source>
        <dbReference type="ARBA" id="ARBA00004571"/>
    </source>
</evidence>
<dbReference type="InterPro" id="IPR057601">
    <property type="entry name" value="Oar-like_b-barrel"/>
</dbReference>
<evidence type="ECO:0000259" key="8">
    <source>
        <dbReference type="Pfam" id="PF07715"/>
    </source>
</evidence>
<keyword evidence="4" id="KW-0812">Transmembrane</keyword>
<dbReference type="eggNOG" id="COG1629">
    <property type="taxonomic scope" value="Bacteria"/>
</dbReference>
<dbReference type="HOGENOM" id="CLU_006298_0_0_0"/>
<evidence type="ECO:0000256" key="3">
    <source>
        <dbReference type="ARBA" id="ARBA00022452"/>
    </source>
</evidence>
<feature type="signal peptide" evidence="7">
    <location>
        <begin position="1"/>
        <end position="23"/>
    </location>
</feature>
<keyword evidence="7" id="KW-0732">Signal</keyword>
<dbReference type="KEGG" id="sus:Acid_1478"/>
<evidence type="ECO:0000259" key="9">
    <source>
        <dbReference type="Pfam" id="PF25183"/>
    </source>
</evidence>
<dbReference type="Pfam" id="PF13620">
    <property type="entry name" value="CarboxypepD_reg"/>
    <property type="match status" value="1"/>
</dbReference>
<keyword evidence="5" id="KW-0472">Membrane</keyword>
<dbReference type="InterPro" id="IPR036942">
    <property type="entry name" value="Beta-barrel_TonB_sf"/>
</dbReference>
<organism evidence="10">
    <name type="scientific">Solibacter usitatus (strain Ellin6076)</name>
    <dbReference type="NCBI Taxonomy" id="234267"/>
    <lineage>
        <taxon>Bacteria</taxon>
        <taxon>Pseudomonadati</taxon>
        <taxon>Acidobacteriota</taxon>
        <taxon>Terriglobia</taxon>
        <taxon>Bryobacterales</taxon>
        <taxon>Solibacteraceae</taxon>
        <taxon>Candidatus Solibacter</taxon>
    </lineage>
</organism>
<dbReference type="PANTHER" id="PTHR30069:SF46">
    <property type="entry name" value="OAR PROTEIN"/>
    <property type="match status" value="1"/>
</dbReference>
<dbReference type="InterPro" id="IPR013784">
    <property type="entry name" value="Carb-bd-like_fold"/>
</dbReference>
<dbReference type="EMBL" id="CP000473">
    <property type="protein sequence ID" value="ABJ82470.1"/>
    <property type="molecule type" value="Genomic_DNA"/>
</dbReference>
<dbReference type="PANTHER" id="PTHR30069">
    <property type="entry name" value="TONB-DEPENDENT OUTER MEMBRANE RECEPTOR"/>
    <property type="match status" value="1"/>
</dbReference>
<keyword evidence="6" id="KW-0998">Cell outer membrane</keyword>
<reference evidence="10" key="1">
    <citation type="submission" date="2006-10" db="EMBL/GenBank/DDBJ databases">
        <title>Complete sequence of Solibacter usitatus Ellin6076.</title>
        <authorList>
            <consortium name="US DOE Joint Genome Institute"/>
            <person name="Copeland A."/>
            <person name="Lucas S."/>
            <person name="Lapidus A."/>
            <person name="Barry K."/>
            <person name="Detter J.C."/>
            <person name="Glavina del Rio T."/>
            <person name="Hammon N."/>
            <person name="Israni S."/>
            <person name="Dalin E."/>
            <person name="Tice H."/>
            <person name="Pitluck S."/>
            <person name="Thompson L.S."/>
            <person name="Brettin T."/>
            <person name="Bruce D."/>
            <person name="Han C."/>
            <person name="Tapia R."/>
            <person name="Gilna P."/>
            <person name="Schmutz J."/>
            <person name="Larimer F."/>
            <person name="Land M."/>
            <person name="Hauser L."/>
            <person name="Kyrpides N."/>
            <person name="Mikhailova N."/>
            <person name="Janssen P.H."/>
            <person name="Kuske C.R."/>
            <person name="Richardson P."/>
        </authorList>
    </citation>
    <scope>NUCLEOTIDE SEQUENCE</scope>
    <source>
        <strain evidence="10">Ellin6076</strain>
    </source>
</reference>
<dbReference type="AlphaFoldDB" id="Q028T2"/>
<dbReference type="Gene3D" id="2.40.170.20">
    <property type="entry name" value="TonB-dependent receptor, beta-barrel domain"/>
    <property type="match status" value="1"/>
</dbReference>
<dbReference type="Pfam" id="PF07715">
    <property type="entry name" value="Plug"/>
    <property type="match status" value="1"/>
</dbReference>
<evidence type="ECO:0000256" key="2">
    <source>
        <dbReference type="ARBA" id="ARBA00022448"/>
    </source>
</evidence>
<evidence type="ECO:0000256" key="4">
    <source>
        <dbReference type="ARBA" id="ARBA00022692"/>
    </source>
</evidence>
<dbReference type="STRING" id="234267.Acid_1478"/>
<accession>Q028T2</accession>
<evidence type="ECO:0000256" key="6">
    <source>
        <dbReference type="ARBA" id="ARBA00023237"/>
    </source>
</evidence>
<feature type="chain" id="PRO_5004163443" evidence="7">
    <location>
        <begin position="24"/>
        <end position="1098"/>
    </location>
</feature>
<dbReference type="InParanoid" id="Q028T2"/>
<dbReference type="Pfam" id="PF25183">
    <property type="entry name" value="OMP_b-brl_4"/>
    <property type="match status" value="1"/>
</dbReference>
<evidence type="ECO:0000256" key="7">
    <source>
        <dbReference type="SAM" id="SignalP"/>
    </source>
</evidence>
<keyword evidence="3" id="KW-1134">Transmembrane beta strand</keyword>
<protein>
    <submittedName>
        <fullName evidence="10">TonB-dependent receptor, plug</fullName>
    </submittedName>
</protein>
<dbReference type="SUPFAM" id="SSF56935">
    <property type="entry name" value="Porins"/>
    <property type="match status" value="1"/>
</dbReference>